<protein>
    <submittedName>
        <fullName evidence="2">Uncharacterized protein</fullName>
    </submittedName>
</protein>
<dbReference type="EMBL" id="JOJR01000028">
    <property type="protein sequence ID" value="RCN49914.1"/>
    <property type="molecule type" value="Genomic_DNA"/>
</dbReference>
<comment type="caution">
    <text evidence="2">The sequence shown here is derived from an EMBL/GenBank/DDBJ whole genome shotgun (WGS) entry which is preliminary data.</text>
</comment>
<organism evidence="2 3">
    <name type="scientific">Ancylostoma caninum</name>
    <name type="common">Dog hookworm</name>
    <dbReference type="NCBI Taxonomy" id="29170"/>
    <lineage>
        <taxon>Eukaryota</taxon>
        <taxon>Metazoa</taxon>
        <taxon>Ecdysozoa</taxon>
        <taxon>Nematoda</taxon>
        <taxon>Chromadorea</taxon>
        <taxon>Rhabditida</taxon>
        <taxon>Rhabditina</taxon>
        <taxon>Rhabditomorpha</taxon>
        <taxon>Strongyloidea</taxon>
        <taxon>Ancylostomatidae</taxon>
        <taxon>Ancylostomatinae</taxon>
        <taxon>Ancylostoma</taxon>
    </lineage>
</organism>
<accession>A0A368GZZ9</accession>
<gene>
    <name evidence="2" type="ORF">ANCCAN_03950</name>
</gene>
<proteinExistence type="predicted"/>
<dbReference type="OrthoDB" id="6159439at2759"/>
<name>A0A368GZZ9_ANCCA</name>
<evidence type="ECO:0000313" key="2">
    <source>
        <dbReference type="EMBL" id="RCN49914.1"/>
    </source>
</evidence>
<keyword evidence="3" id="KW-1185">Reference proteome</keyword>
<reference evidence="2 3" key="1">
    <citation type="submission" date="2014-10" db="EMBL/GenBank/DDBJ databases">
        <title>Draft genome of the hookworm Ancylostoma caninum.</title>
        <authorList>
            <person name="Mitreva M."/>
        </authorList>
    </citation>
    <scope>NUCLEOTIDE SEQUENCE [LARGE SCALE GENOMIC DNA]</scope>
    <source>
        <strain evidence="2 3">Baltimore</strain>
    </source>
</reference>
<dbReference type="AlphaFoldDB" id="A0A368GZZ9"/>
<evidence type="ECO:0000256" key="1">
    <source>
        <dbReference type="SAM" id="MobiDB-lite"/>
    </source>
</evidence>
<sequence>MRVRATVADPPSRSEKHPSGKGLARPTLLLDRSPPPFSRPAIKQFFARMDKNFSIDVLLQSSTLNKFTEDPHKRHDSPLPSRSGCFSESVTLLNTQTCVPVSTASGSSANNHWYNPVNYINLTQQLAAQMIQASHPGGVPPGQMAPPSGLL</sequence>
<dbReference type="STRING" id="29170.A0A368GZZ9"/>
<feature type="region of interest" description="Disordered" evidence="1">
    <location>
        <begin position="1"/>
        <end position="34"/>
    </location>
</feature>
<dbReference type="Proteomes" id="UP000252519">
    <property type="component" value="Unassembled WGS sequence"/>
</dbReference>
<evidence type="ECO:0000313" key="3">
    <source>
        <dbReference type="Proteomes" id="UP000252519"/>
    </source>
</evidence>